<sequence length="96" mass="10194">MARETTGTSCWCRDEIGHKVVAEGYSAEVEACSAIMLIFGVVEIASEEEDCERAISGGCVDREGRPVSGVHGGLQAGGVRSGEGRREACVQRESFD</sequence>
<evidence type="ECO:0000313" key="2">
    <source>
        <dbReference type="EMBL" id="KAJ7000905.1"/>
    </source>
</evidence>
<dbReference type="AlphaFoldDB" id="A0AAD6W6A8"/>
<feature type="compositionally biased region" description="Basic and acidic residues" evidence="1">
    <location>
        <begin position="82"/>
        <end position="96"/>
    </location>
</feature>
<keyword evidence="3" id="KW-1185">Reference proteome</keyword>
<name>A0AAD6W6A8_9ROSI</name>
<protein>
    <submittedName>
        <fullName evidence="2">Uncharacterized protein</fullName>
    </submittedName>
</protein>
<dbReference type="EMBL" id="JAQIZT010000004">
    <property type="protein sequence ID" value="KAJ7000905.1"/>
    <property type="molecule type" value="Genomic_DNA"/>
</dbReference>
<gene>
    <name evidence="2" type="ORF">NC653_011380</name>
</gene>
<evidence type="ECO:0000313" key="3">
    <source>
        <dbReference type="Proteomes" id="UP001164929"/>
    </source>
</evidence>
<dbReference type="Proteomes" id="UP001164929">
    <property type="component" value="Chromosome 4"/>
</dbReference>
<proteinExistence type="predicted"/>
<feature type="compositionally biased region" description="Gly residues" evidence="1">
    <location>
        <begin position="70"/>
        <end position="81"/>
    </location>
</feature>
<comment type="caution">
    <text evidence="2">The sequence shown here is derived from an EMBL/GenBank/DDBJ whole genome shotgun (WGS) entry which is preliminary data.</text>
</comment>
<evidence type="ECO:0000256" key="1">
    <source>
        <dbReference type="SAM" id="MobiDB-lite"/>
    </source>
</evidence>
<feature type="region of interest" description="Disordered" evidence="1">
    <location>
        <begin position="70"/>
        <end position="96"/>
    </location>
</feature>
<accession>A0AAD6W6A8</accession>
<organism evidence="2 3">
    <name type="scientific">Populus alba x Populus x berolinensis</name>
    <dbReference type="NCBI Taxonomy" id="444605"/>
    <lineage>
        <taxon>Eukaryota</taxon>
        <taxon>Viridiplantae</taxon>
        <taxon>Streptophyta</taxon>
        <taxon>Embryophyta</taxon>
        <taxon>Tracheophyta</taxon>
        <taxon>Spermatophyta</taxon>
        <taxon>Magnoliopsida</taxon>
        <taxon>eudicotyledons</taxon>
        <taxon>Gunneridae</taxon>
        <taxon>Pentapetalae</taxon>
        <taxon>rosids</taxon>
        <taxon>fabids</taxon>
        <taxon>Malpighiales</taxon>
        <taxon>Salicaceae</taxon>
        <taxon>Saliceae</taxon>
        <taxon>Populus</taxon>
    </lineage>
</organism>
<reference evidence="2 3" key="1">
    <citation type="journal article" date="2023" name="Mol. Ecol. Resour.">
        <title>Chromosome-level genome assembly of a triploid poplar Populus alba 'Berolinensis'.</title>
        <authorList>
            <person name="Chen S."/>
            <person name="Yu Y."/>
            <person name="Wang X."/>
            <person name="Wang S."/>
            <person name="Zhang T."/>
            <person name="Zhou Y."/>
            <person name="He R."/>
            <person name="Meng N."/>
            <person name="Wang Y."/>
            <person name="Liu W."/>
            <person name="Liu Z."/>
            <person name="Liu J."/>
            <person name="Guo Q."/>
            <person name="Huang H."/>
            <person name="Sederoff R.R."/>
            <person name="Wang G."/>
            <person name="Qu G."/>
            <person name="Chen S."/>
        </authorList>
    </citation>
    <scope>NUCLEOTIDE SEQUENCE [LARGE SCALE GENOMIC DNA]</scope>
    <source>
        <strain evidence="2">SC-2020</strain>
    </source>
</reference>